<dbReference type="RefSeq" id="WP_215791099.1">
    <property type="nucleotide sequence ID" value="NZ_JAHKKG010000008.1"/>
</dbReference>
<evidence type="ECO:0000313" key="2">
    <source>
        <dbReference type="EMBL" id="MBU2666955.1"/>
    </source>
</evidence>
<evidence type="ECO:0000313" key="3">
    <source>
        <dbReference type="Proteomes" id="UP001519654"/>
    </source>
</evidence>
<proteinExistence type="predicted"/>
<comment type="caution">
    <text evidence="2">The sequence shown here is derived from an EMBL/GenBank/DDBJ whole genome shotgun (WGS) entry which is preliminary data.</text>
</comment>
<gene>
    <name evidence="2" type="ORF">KOI35_25930</name>
</gene>
<evidence type="ECO:0000259" key="1">
    <source>
        <dbReference type="Pfam" id="PF01636"/>
    </source>
</evidence>
<keyword evidence="3" id="KW-1185">Reference proteome</keyword>
<dbReference type="SUPFAM" id="SSF56112">
    <property type="entry name" value="Protein kinase-like (PK-like)"/>
    <property type="match status" value="1"/>
</dbReference>
<name>A0ABS5YU19_9ACTN</name>
<sequence length="260" mass="28165">MRALRVVPRTLDGRLESRSGAGVRPVTTADGAPAYLKVGATRHELRFYRERADDSPVRVPALLDSLELGDDVALLLADAGRPVDVTQWTDVMWAELFRDLAALHALPPWSSGPDPLSEPAGRAAVESFWRPALPRLDEILGAADRLRADVVAPPPAFVHGDCHTDNLPYGKDGLVFCDWAAAGTGRASSDLALLSVRATPAGVTVPLDGYPAGPELRRAILAEELAMLVFEWPKYAGYNTPEGNARIQERARRLAASYLR</sequence>
<protein>
    <submittedName>
        <fullName evidence="2">Phosphotransferase</fullName>
    </submittedName>
</protein>
<dbReference type="Pfam" id="PF01636">
    <property type="entry name" value="APH"/>
    <property type="match status" value="1"/>
</dbReference>
<dbReference type="EMBL" id="JAHKKG010000008">
    <property type="protein sequence ID" value="MBU2666955.1"/>
    <property type="molecule type" value="Genomic_DNA"/>
</dbReference>
<reference evidence="2 3" key="1">
    <citation type="submission" date="2021-06" db="EMBL/GenBank/DDBJ databases">
        <title>Actinoplanes lichenicola sp. nov., and Actinoplanes ovalisporus sp. nov., isolated from lichen in Thailand.</title>
        <authorList>
            <person name="Saeng-In P."/>
            <person name="Kanchanasin P."/>
            <person name="Yuki M."/>
            <person name="Kudo T."/>
            <person name="Ohkuma M."/>
            <person name="Phongsopitanun W."/>
            <person name="Tanasupawat S."/>
        </authorList>
    </citation>
    <scope>NUCLEOTIDE SEQUENCE [LARGE SCALE GENOMIC DNA]</scope>
    <source>
        <strain evidence="2 3">NBRC 110975</strain>
    </source>
</reference>
<organism evidence="2 3">
    <name type="scientific">Paractinoplanes bogorensis</name>
    <dbReference type="NCBI Taxonomy" id="1610840"/>
    <lineage>
        <taxon>Bacteria</taxon>
        <taxon>Bacillati</taxon>
        <taxon>Actinomycetota</taxon>
        <taxon>Actinomycetes</taxon>
        <taxon>Micromonosporales</taxon>
        <taxon>Micromonosporaceae</taxon>
        <taxon>Paractinoplanes</taxon>
    </lineage>
</organism>
<dbReference type="InterPro" id="IPR011009">
    <property type="entry name" value="Kinase-like_dom_sf"/>
</dbReference>
<dbReference type="Proteomes" id="UP001519654">
    <property type="component" value="Unassembled WGS sequence"/>
</dbReference>
<accession>A0ABS5YU19</accession>
<dbReference type="InterPro" id="IPR002575">
    <property type="entry name" value="Aminoglycoside_PTrfase"/>
</dbReference>
<feature type="domain" description="Aminoglycoside phosphotransferase" evidence="1">
    <location>
        <begin position="40"/>
        <end position="234"/>
    </location>
</feature>
<dbReference type="Gene3D" id="3.90.1200.10">
    <property type="match status" value="1"/>
</dbReference>